<keyword evidence="2" id="KW-0472">Membrane</keyword>
<organism evidence="4 5">
    <name type="scientific">Rhodocytophaga aerolata</name>
    <dbReference type="NCBI Taxonomy" id="455078"/>
    <lineage>
        <taxon>Bacteria</taxon>
        <taxon>Pseudomonadati</taxon>
        <taxon>Bacteroidota</taxon>
        <taxon>Cytophagia</taxon>
        <taxon>Cytophagales</taxon>
        <taxon>Rhodocytophagaceae</taxon>
        <taxon>Rhodocytophaga</taxon>
    </lineage>
</organism>
<keyword evidence="2" id="KW-1133">Transmembrane helix</keyword>
<evidence type="ECO:0000259" key="3">
    <source>
        <dbReference type="SMART" id="SM00065"/>
    </source>
</evidence>
<dbReference type="RefSeq" id="WP_302036621.1">
    <property type="nucleotide sequence ID" value="NZ_JAUKPO010000002.1"/>
</dbReference>
<comment type="caution">
    <text evidence="4">The sequence shown here is derived from an EMBL/GenBank/DDBJ whole genome shotgun (WGS) entry which is preliminary data.</text>
</comment>
<keyword evidence="2" id="KW-0812">Transmembrane</keyword>
<dbReference type="Pfam" id="PF13185">
    <property type="entry name" value="GAF_2"/>
    <property type="match status" value="1"/>
</dbReference>
<dbReference type="SUPFAM" id="SSF55781">
    <property type="entry name" value="GAF domain-like"/>
    <property type="match status" value="1"/>
</dbReference>
<proteinExistence type="predicted"/>
<dbReference type="InterPro" id="IPR003018">
    <property type="entry name" value="GAF"/>
</dbReference>
<reference evidence="4" key="1">
    <citation type="submission" date="2023-07" db="EMBL/GenBank/DDBJ databases">
        <title>The genome sequence of Rhodocytophaga aerolata KACC 12507.</title>
        <authorList>
            <person name="Zhang X."/>
        </authorList>
    </citation>
    <scope>NUCLEOTIDE SEQUENCE</scope>
    <source>
        <strain evidence="4">KACC 12507</strain>
    </source>
</reference>
<dbReference type="Gene3D" id="3.30.450.40">
    <property type="match status" value="1"/>
</dbReference>
<evidence type="ECO:0000313" key="4">
    <source>
        <dbReference type="EMBL" id="MDO1445822.1"/>
    </source>
</evidence>
<gene>
    <name evidence="4" type="ORF">Q0590_06145</name>
</gene>
<dbReference type="SMART" id="SM00065">
    <property type="entry name" value="GAF"/>
    <property type="match status" value="1"/>
</dbReference>
<keyword evidence="5" id="KW-1185">Reference proteome</keyword>
<evidence type="ECO:0000256" key="1">
    <source>
        <dbReference type="SAM" id="Coils"/>
    </source>
</evidence>
<keyword evidence="1" id="KW-0175">Coiled coil</keyword>
<protein>
    <submittedName>
        <fullName evidence="4">GAF domain-containing protein</fullName>
    </submittedName>
</protein>
<dbReference type="EMBL" id="JAUKPO010000002">
    <property type="protein sequence ID" value="MDO1445822.1"/>
    <property type="molecule type" value="Genomic_DNA"/>
</dbReference>
<dbReference type="Proteomes" id="UP001168528">
    <property type="component" value="Unassembled WGS sequence"/>
</dbReference>
<accession>A0ABT8R153</accession>
<name>A0ABT8R153_9BACT</name>
<feature type="coiled-coil region" evidence="1">
    <location>
        <begin position="454"/>
        <end position="498"/>
    </location>
</feature>
<feature type="domain" description="GAF" evidence="3">
    <location>
        <begin position="311"/>
        <end position="458"/>
    </location>
</feature>
<dbReference type="InterPro" id="IPR029016">
    <property type="entry name" value="GAF-like_dom_sf"/>
</dbReference>
<evidence type="ECO:0000256" key="2">
    <source>
        <dbReference type="SAM" id="Phobius"/>
    </source>
</evidence>
<sequence>MKYKLSYILTGAVLLTGVFIIFLVRLTNQQIKDSYAQNQPFIQVSDNLKFKTTVAHLWFEEFMAGDTTINPEKDVITKFTGSRQILTGILDGTKTELGTFEKIADPDIKLTVRQTIEDIVALEGFTRERWRSKHTSKVRLATDTLINTTSQASSGEEAGGELDTKFDAAYEKTQVSLDELKKQILAKVRDDIHTTERVSVMVLFLLGGLFAAMAFILYKLQSRSEQLAMEQQTKLEKEKIRLEKMTAFADAIGQGQYETSLIIDSAESDSLAMALGNMKDKLKTVAEEDKKRNWVNEGLAKMSEILRKNHETEDIYTNIVAFVVKYLDANQGGLFVVNSSNSQDVFIELKSCVAFDRKKYFSKRIEIGEGMVGRCVQEKEPIYVTQLPNEYITITSGLGGANPACLLIMPLKVNEQIFGVLELASFTKLESYQIGFIEKIAESIGAAIAGVDTTARTKKLLEIAQQQAEELRAQEEEMRQNMEELTATQEEMRRKEKEYLKIINTAPTREALSLENSEE</sequence>
<feature type="transmembrane region" description="Helical" evidence="2">
    <location>
        <begin position="198"/>
        <end position="218"/>
    </location>
</feature>
<evidence type="ECO:0000313" key="5">
    <source>
        <dbReference type="Proteomes" id="UP001168528"/>
    </source>
</evidence>
<feature type="transmembrane region" description="Helical" evidence="2">
    <location>
        <begin position="6"/>
        <end position="24"/>
    </location>
</feature>